<dbReference type="EMBL" id="KV440975">
    <property type="protein sequence ID" value="OAD77142.1"/>
    <property type="molecule type" value="Genomic_DNA"/>
</dbReference>
<dbReference type="RefSeq" id="XP_018295182.1">
    <property type="nucleotide sequence ID" value="XM_018435269.1"/>
</dbReference>
<dbReference type="VEuPathDB" id="FungiDB:PHYBLDRAFT_165633"/>
<proteinExistence type="predicted"/>
<evidence type="ECO:0000313" key="1">
    <source>
        <dbReference type="EMBL" id="OAD77142.1"/>
    </source>
</evidence>
<name>A0A162UN69_PHYB8</name>
<gene>
    <name evidence="1" type="ORF">PHYBLDRAFT_165633</name>
</gene>
<reference evidence="2" key="1">
    <citation type="submission" date="2015-06" db="EMBL/GenBank/DDBJ databases">
        <title>Expansion of signal transduction pathways in fungi by whole-genome duplication.</title>
        <authorList>
            <consortium name="DOE Joint Genome Institute"/>
            <person name="Corrochano L.M."/>
            <person name="Kuo A."/>
            <person name="Marcet-Houben M."/>
            <person name="Polaino S."/>
            <person name="Salamov A."/>
            <person name="Villalobos J.M."/>
            <person name="Alvarez M.I."/>
            <person name="Avalos J."/>
            <person name="Benito E.P."/>
            <person name="Benoit I."/>
            <person name="Burger G."/>
            <person name="Camino L.P."/>
            <person name="Canovas D."/>
            <person name="Cerda-Olmedo E."/>
            <person name="Cheng J.-F."/>
            <person name="Dominguez A."/>
            <person name="Elias M."/>
            <person name="Eslava A.P."/>
            <person name="Glaser F."/>
            <person name="Grimwood J."/>
            <person name="Gutierrez G."/>
            <person name="Heitman J."/>
            <person name="Henrissat B."/>
            <person name="Iturriaga E.A."/>
            <person name="Lang B.F."/>
            <person name="Lavin J.L."/>
            <person name="Lee S."/>
            <person name="Li W."/>
            <person name="Lindquist E."/>
            <person name="Lopez-Garcia S."/>
            <person name="Luque E.M."/>
            <person name="Marcos A.T."/>
            <person name="Martin J."/>
            <person name="McCluskey K."/>
            <person name="Medina H.R."/>
            <person name="Miralles-Duran A."/>
            <person name="Miyazaki A."/>
            <person name="Munoz-Torres E."/>
            <person name="Oguiza J.A."/>
            <person name="Ohm R."/>
            <person name="Olmedo M."/>
            <person name="Orejas M."/>
            <person name="Ortiz-Castellanos L."/>
            <person name="Pisabarro A.G."/>
            <person name="Rodriguez-Romero J."/>
            <person name="Ruiz-Herrera J."/>
            <person name="Ruiz-Vazquez R."/>
            <person name="Sanz C."/>
            <person name="Schackwitz W."/>
            <person name="Schmutz J."/>
            <person name="Shahriari M."/>
            <person name="Shelest E."/>
            <person name="Silva-Franco F."/>
            <person name="Soanes D."/>
            <person name="Syed K."/>
            <person name="Tagua V.G."/>
            <person name="Talbot N.J."/>
            <person name="Thon M."/>
            <person name="De vries R.P."/>
            <person name="Wiebenga A."/>
            <person name="Yadav J.S."/>
            <person name="Braun E.L."/>
            <person name="Baker S."/>
            <person name="Garre V."/>
            <person name="Horwitz B."/>
            <person name="Torres-Martinez S."/>
            <person name="Idnurm A."/>
            <person name="Herrera-Estrella A."/>
            <person name="Gabaldon T."/>
            <person name="Grigoriev I.V."/>
        </authorList>
    </citation>
    <scope>NUCLEOTIDE SEQUENCE [LARGE SCALE GENOMIC DNA]</scope>
    <source>
        <strain evidence="2">NRRL 1555(-)</strain>
    </source>
</reference>
<dbReference type="InParanoid" id="A0A162UN69"/>
<evidence type="ECO:0000313" key="2">
    <source>
        <dbReference type="Proteomes" id="UP000077315"/>
    </source>
</evidence>
<protein>
    <submittedName>
        <fullName evidence="1">Uncharacterized protein</fullName>
    </submittedName>
</protein>
<sequence>MSCHAKLIGKQTPLLTRTLLLSGWVRLCFYNIDFKNPVSITLKIKREIHANNNKGDGCKRNQYKPQKVAKEEKKALNLLKGCVILYIMLPLLDNKILSDALYSNIQPSLRTNLFCWDLQIILHFHIQIIIPGIFIREKNIVLCDTGWWAGRQELDYLKRNTPFNGGCIDAQA</sequence>
<dbReference type="AlphaFoldDB" id="A0A162UN69"/>
<keyword evidence="2" id="KW-1185">Reference proteome</keyword>
<dbReference type="Proteomes" id="UP000077315">
    <property type="component" value="Unassembled WGS sequence"/>
</dbReference>
<dbReference type="GeneID" id="28996175"/>
<organism evidence="1 2">
    <name type="scientific">Phycomyces blakesleeanus (strain ATCC 8743b / DSM 1359 / FGSC 10004 / NBRC 33097 / NRRL 1555)</name>
    <dbReference type="NCBI Taxonomy" id="763407"/>
    <lineage>
        <taxon>Eukaryota</taxon>
        <taxon>Fungi</taxon>
        <taxon>Fungi incertae sedis</taxon>
        <taxon>Mucoromycota</taxon>
        <taxon>Mucoromycotina</taxon>
        <taxon>Mucoromycetes</taxon>
        <taxon>Mucorales</taxon>
        <taxon>Phycomycetaceae</taxon>
        <taxon>Phycomyces</taxon>
    </lineage>
</organism>
<accession>A0A162UN69</accession>